<dbReference type="EMBL" id="LUCM01010957">
    <property type="protein sequence ID" value="KAA0184719.1"/>
    <property type="molecule type" value="Genomic_DNA"/>
</dbReference>
<keyword evidence="2" id="KW-0677">Repeat</keyword>
<feature type="compositionally biased region" description="Basic and acidic residues" evidence="5">
    <location>
        <begin position="64"/>
        <end position="76"/>
    </location>
</feature>
<dbReference type="PANTHER" id="PTHR10117:SF80">
    <property type="entry name" value="TRANSIENT-RECEPTOR-POTENTIAL-LIKE PROTEIN"/>
    <property type="match status" value="1"/>
</dbReference>
<name>A0A8E0VF33_9TREM</name>
<dbReference type="GO" id="GO:0007338">
    <property type="term" value="P:single fertilization"/>
    <property type="evidence" value="ECO:0007669"/>
    <property type="project" value="TreeGrafter"/>
</dbReference>
<dbReference type="SMART" id="SM01420">
    <property type="entry name" value="TRP_2"/>
    <property type="match status" value="1"/>
</dbReference>
<keyword evidence="3" id="KW-0406">Ion transport</keyword>
<keyword evidence="1" id="KW-0813">Transport</keyword>
<proteinExistence type="predicted"/>
<dbReference type="InterPro" id="IPR002153">
    <property type="entry name" value="TRPC_channel"/>
</dbReference>
<dbReference type="AlphaFoldDB" id="A0A8E0VF33"/>
<dbReference type="GO" id="GO:0005886">
    <property type="term" value="C:plasma membrane"/>
    <property type="evidence" value="ECO:0007669"/>
    <property type="project" value="TreeGrafter"/>
</dbReference>
<dbReference type="GO" id="GO:0034703">
    <property type="term" value="C:cation channel complex"/>
    <property type="evidence" value="ECO:0007669"/>
    <property type="project" value="TreeGrafter"/>
</dbReference>
<feature type="region of interest" description="Disordered" evidence="5">
    <location>
        <begin position="1"/>
        <end position="25"/>
    </location>
</feature>
<evidence type="ECO:0000256" key="4">
    <source>
        <dbReference type="ARBA" id="ARBA00023303"/>
    </source>
</evidence>
<dbReference type="Gene3D" id="1.25.40.20">
    <property type="entry name" value="Ankyrin repeat-containing domain"/>
    <property type="match status" value="1"/>
</dbReference>
<dbReference type="SUPFAM" id="SSF48403">
    <property type="entry name" value="Ankyrin repeat"/>
    <property type="match status" value="1"/>
</dbReference>
<feature type="domain" description="Transient receptor ion channel" evidence="6">
    <location>
        <begin position="300"/>
        <end position="362"/>
    </location>
</feature>
<gene>
    <name evidence="7" type="ORF">FBUS_00694</name>
</gene>
<dbReference type="Pfam" id="PF12796">
    <property type="entry name" value="Ank_2"/>
    <property type="match status" value="1"/>
</dbReference>
<dbReference type="PANTHER" id="PTHR10117">
    <property type="entry name" value="TRANSIENT RECEPTOR POTENTIAL CHANNEL"/>
    <property type="match status" value="1"/>
</dbReference>
<feature type="compositionally biased region" description="Basic and acidic residues" evidence="5">
    <location>
        <begin position="545"/>
        <end position="554"/>
    </location>
</feature>
<feature type="compositionally biased region" description="Polar residues" evidence="5">
    <location>
        <begin position="558"/>
        <end position="571"/>
    </location>
</feature>
<dbReference type="GO" id="GO:0015279">
    <property type="term" value="F:store-operated calcium channel activity"/>
    <property type="evidence" value="ECO:0007669"/>
    <property type="project" value="TreeGrafter"/>
</dbReference>
<evidence type="ECO:0000256" key="2">
    <source>
        <dbReference type="ARBA" id="ARBA00022737"/>
    </source>
</evidence>
<evidence type="ECO:0000259" key="6">
    <source>
        <dbReference type="SMART" id="SM01420"/>
    </source>
</evidence>
<dbReference type="InterPro" id="IPR036770">
    <property type="entry name" value="Ankyrin_rpt-contain_sf"/>
</dbReference>
<evidence type="ECO:0000256" key="5">
    <source>
        <dbReference type="SAM" id="MobiDB-lite"/>
    </source>
</evidence>
<dbReference type="SMART" id="SM00248">
    <property type="entry name" value="ANK"/>
    <property type="match status" value="2"/>
</dbReference>
<keyword evidence="8" id="KW-1185">Reference proteome</keyword>
<dbReference type="Pfam" id="PF08344">
    <property type="entry name" value="TRP_2"/>
    <property type="match status" value="1"/>
</dbReference>
<dbReference type="GO" id="GO:0051480">
    <property type="term" value="P:regulation of cytosolic calcium ion concentration"/>
    <property type="evidence" value="ECO:0007669"/>
    <property type="project" value="TreeGrafter"/>
</dbReference>
<evidence type="ECO:0000256" key="3">
    <source>
        <dbReference type="ARBA" id="ARBA00023065"/>
    </source>
</evidence>
<evidence type="ECO:0000313" key="8">
    <source>
        <dbReference type="Proteomes" id="UP000728185"/>
    </source>
</evidence>
<feature type="compositionally biased region" description="Polar residues" evidence="5">
    <location>
        <begin position="11"/>
        <end position="20"/>
    </location>
</feature>
<keyword evidence="4" id="KW-0407">Ion channel</keyword>
<dbReference type="InterPro" id="IPR013555">
    <property type="entry name" value="TRP_dom"/>
</dbReference>
<accession>A0A8E0VF33</accession>
<evidence type="ECO:0000256" key="1">
    <source>
        <dbReference type="ARBA" id="ARBA00022448"/>
    </source>
</evidence>
<protein>
    <submittedName>
        <fullName evidence="7">Transient-receptor-potential protein</fullName>
    </submittedName>
</protein>
<dbReference type="GO" id="GO:0070679">
    <property type="term" value="F:inositol 1,4,5 trisphosphate binding"/>
    <property type="evidence" value="ECO:0007669"/>
    <property type="project" value="TreeGrafter"/>
</dbReference>
<organism evidence="7 8">
    <name type="scientific">Fasciolopsis buskii</name>
    <dbReference type="NCBI Taxonomy" id="27845"/>
    <lineage>
        <taxon>Eukaryota</taxon>
        <taxon>Metazoa</taxon>
        <taxon>Spiralia</taxon>
        <taxon>Lophotrochozoa</taxon>
        <taxon>Platyhelminthes</taxon>
        <taxon>Trematoda</taxon>
        <taxon>Digenea</taxon>
        <taxon>Plagiorchiida</taxon>
        <taxon>Echinostomata</taxon>
        <taxon>Echinostomatoidea</taxon>
        <taxon>Fasciolidae</taxon>
        <taxon>Fasciolopsis</taxon>
    </lineage>
</organism>
<dbReference type="OrthoDB" id="2373987at2759"/>
<feature type="compositionally biased region" description="Polar residues" evidence="5">
    <location>
        <begin position="519"/>
        <end position="528"/>
    </location>
</feature>
<sequence length="717" mass="79573">MPRKGSRDSGPPSQSSNVTKSPRKSIVFEKITRSLEAGKDVPIGALSLNRFRRLTTGSLYQPRSDMRKSSDGDFHPLSRSPLDPISSLLGLDGSGPNYETDGGDPNLHSPSIVSRGRRVKRYVRSAPSGFGADNYSTALGPLQEKHVLNPLERVFLEAAERGDKSTLARCLGFKEKVNVNCVNMLGRTAIQIAVDNENIELVELLLKQPGIKIGDALLYAIQEGVYRIVEMLIDHPSITKEMLGSAWTDRVDLVHTEEESHDFSSDISPVILASVCNQFEILQLLLNRGARIEEPHKGSCSCVKCHRLLNEDPLKHTLQRINTYRALASPAWISLTSPDPILTAFELSSELLHLASKENEFKETFISLCEQCRKYACDLLDLCRGTGEVVAVLSKSNFSDSENSDSDDESDALVDQTIDPIQDPGNLCDNPVLPGARPGVGIRKDLSVSDSRPEIHDWRALANRANGTKRKHVKSDLFYHRSVSSSQLRQGVSLESQHTISDELGDDLTATSMSNLQKIGSNSKTSVDGSRYLHVPANQPGQRVSIRESRKTNDDDNSINNKTKNANDLTRSSAKVILNQTDSTSDDALTVGYSGATGPRPTIFCEPRKVSFDHESTDHIGSVQTDSNSRWNTSTLACCTCYPCCGCAKCRRKNPKMNNCKKSKIEVKEFCLFKLDRLKLAIKHEQKRTGFVFTKPRRDRVKYSTELFRKYLGEFIL</sequence>
<feature type="region of interest" description="Disordered" evidence="5">
    <location>
        <begin position="519"/>
        <end position="571"/>
    </location>
</feature>
<feature type="region of interest" description="Disordered" evidence="5">
    <location>
        <begin position="59"/>
        <end position="112"/>
    </location>
</feature>
<dbReference type="InterPro" id="IPR002110">
    <property type="entry name" value="Ankyrin_rpt"/>
</dbReference>
<reference evidence="7" key="1">
    <citation type="submission" date="2019-05" db="EMBL/GenBank/DDBJ databases">
        <title>Annotation for the trematode Fasciolopsis buski.</title>
        <authorList>
            <person name="Choi Y.-J."/>
        </authorList>
    </citation>
    <scope>NUCLEOTIDE SEQUENCE</scope>
    <source>
        <strain evidence="7">HT</strain>
        <tissue evidence="7">Whole worm</tissue>
    </source>
</reference>
<comment type="caution">
    <text evidence="7">The sequence shown here is derived from an EMBL/GenBank/DDBJ whole genome shotgun (WGS) entry which is preliminary data.</text>
</comment>
<dbReference type="Proteomes" id="UP000728185">
    <property type="component" value="Unassembled WGS sequence"/>
</dbReference>
<evidence type="ECO:0000313" key="7">
    <source>
        <dbReference type="EMBL" id="KAA0184719.1"/>
    </source>
</evidence>